<protein>
    <submittedName>
        <fullName evidence="3">Oligopeptide-binding protein OppA</fullName>
    </submittedName>
</protein>
<evidence type="ECO:0000259" key="2">
    <source>
        <dbReference type="Pfam" id="PF00496"/>
    </source>
</evidence>
<dbReference type="Gene3D" id="3.10.105.10">
    <property type="entry name" value="Dipeptide-binding Protein, Domain 3"/>
    <property type="match status" value="1"/>
</dbReference>
<evidence type="ECO:0000256" key="1">
    <source>
        <dbReference type="SAM" id="MobiDB-lite"/>
    </source>
</evidence>
<dbReference type="Pfam" id="PF00496">
    <property type="entry name" value="SBP_bac_5"/>
    <property type="match status" value="1"/>
</dbReference>
<accession>A0ABX8YYA7</accession>
<feature type="compositionally biased region" description="Basic and acidic residues" evidence="1">
    <location>
        <begin position="570"/>
        <end position="582"/>
    </location>
</feature>
<dbReference type="SUPFAM" id="SSF53850">
    <property type="entry name" value="Periplasmic binding protein-like II"/>
    <property type="match status" value="1"/>
</dbReference>
<evidence type="ECO:0000313" key="3">
    <source>
        <dbReference type="EMBL" id="QZA58284.1"/>
    </source>
</evidence>
<reference evidence="3 4" key="1">
    <citation type="submission" date="2020-01" db="EMBL/GenBank/DDBJ databases">
        <authorList>
            <person name="Sixt B."/>
            <person name="Schulz F."/>
            <person name="Kostanjsek R."/>
            <person name="Koestlbacher S."/>
            <person name="Collingro A."/>
            <person name="Toenshoff E."/>
            <person name="Horn M."/>
        </authorList>
    </citation>
    <scope>NUCLEOTIDE SEQUENCE [LARGE SCALE GENOMIC DNA]</scope>
    <source>
        <strain evidence="3 4">15C</strain>
    </source>
</reference>
<dbReference type="EMBL" id="CP075585">
    <property type="protein sequence ID" value="QZA58284.1"/>
    <property type="molecule type" value="Genomic_DNA"/>
</dbReference>
<gene>
    <name evidence="3" type="ORF">RHAB15C_0000156</name>
</gene>
<name>A0ABX8YYA7_9BACT</name>
<dbReference type="CDD" id="cd08504">
    <property type="entry name" value="PBP2_OppA"/>
    <property type="match status" value="1"/>
</dbReference>
<dbReference type="InterPro" id="IPR039424">
    <property type="entry name" value="SBP_5"/>
</dbReference>
<feature type="domain" description="Solute-binding protein family 5" evidence="2">
    <location>
        <begin position="97"/>
        <end position="489"/>
    </location>
</feature>
<dbReference type="InterPro" id="IPR030678">
    <property type="entry name" value="Peptide/Ni-bd"/>
</dbReference>
<dbReference type="PANTHER" id="PTHR30290">
    <property type="entry name" value="PERIPLASMIC BINDING COMPONENT OF ABC TRANSPORTER"/>
    <property type="match status" value="1"/>
</dbReference>
<evidence type="ECO:0000313" key="4">
    <source>
        <dbReference type="Proteomes" id="UP000822862"/>
    </source>
</evidence>
<dbReference type="Gene3D" id="3.90.76.10">
    <property type="entry name" value="Dipeptide-binding Protein, Domain 1"/>
    <property type="match status" value="1"/>
</dbReference>
<reference evidence="3 4" key="2">
    <citation type="submission" date="2021-05" db="EMBL/GenBank/DDBJ databases">
        <title>Ecology and evolution of chlamydial symbionts of arthropods.</title>
        <authorList>
            <person name="Halter T."/>
            <person name="Sixt B.S."/>
            <person name="Toenshoff E.R."/>
            <person name="Koestlbacher S."/>
            <person name="Schulz F."/>
            <person name="Kostanjsek R."/>
            <person name="Collingro A."/>
            <person name="Hendrickx F."/>
            <person name="Horn M."/>
        </authorList>
    </citation>
    <scope>NUCLEOTIDE SEQUENCE [LARGE SCALE GENOMIC DNA]</scope>
    <source>
        <strain evidence="3 4">15C</strain>
    </source>
</reference>
<dbReference type="Gene3D" id="3.40.190.10">
    <property type="entry name" value="Periplasmic binding protein-like II"/>
    <property type="match status" value="1"/>
</dbReference>
<dbReference type="RefSeq" id="WP_194845584.1">
    <property type="nucleotide sequence ID" value="NZ_CP075585.1"/>
</dbReference>
<keyword evidence="4" id="KW-1185">Reference proteome</keyword>
<dbReference type="Proteomes" id="UP000822862">
    <property type="component" value="Chromosome"/>
</dbReference>
<feature type="region of interest" description="Disordered" evidence="1">
    <location>
        <begin position="570"/>
        <end position="592"/>
    </location>
</feature>
<proteinExistence type="predicted"/>
<dbReference type="PANTHER" id="PTHR30290:SF83">
    <property type="entry name" value="ABC TRANSPORTER SUBSTRATE-BINDING PROTEIN"/>
    <property type="match status" value="1"/>
</dbReference>
<sequence length="592" mass="69000">MRYKNSSKILMFFSYIKKLRDPFLKKTLIFVFITVIAAIYTSSIKIKEKLPMLNLNMKAQPKTLDPRKVTDIFSSQMIFLLLEGLVKRYPDGSIKLAQAESYKVSNDQLIYTFTLRDTVWSNNTPVTAYDFEQTWKDTLDPRFPSMNAQLFSPIKNAEAAKRGLVSLDKVGITASDAKTLIITLEKPTPYLFQLLSFCTFFPINIENDRKNPNWNGNKKEQCLSNGPFLLEKWDHGNQVVFIKNPRYRKTEDLHPEKIVFNIVENDAVTLEMFQQGSIDVIGDSLTNIPLEAIPTLEKKWTFSYMPRPRSVLISINTEKSPFNNPKIRKAFSFAINRQKLIGLMGKGAKKSILTEQINLAYQGGLSIMNMIPPCLKEDRCRSFFLDNDLEKARNLLKEGMIELGITKKDFDSIILYYHSQSYGTSELVQAIQQQWLQTLGILIKLERLDFNIGIDKMRTGDYSMCFMCWNATYYDPMSILERFKYKTYATNFSNWENQKYIELLEHSFYEQEDQRLLTLEKAEKIFINEMPYIPLYHEDYVYIINPNLPFSIPLWGDRMLLPLSPEEKKVQKENKNANERPSFKILKKKKKV</sequence>
<dbReference type="PIRSF" id="PIRSF002741">
    <property type="entry name" value="MppA"/>
    <property type="match status" value="1"/>
</dbReference>
<dbReference type="InterPro" id="IPR000914">
    <property type="entry name" value="SBP_5_dom"/>
</dbReference>
<organism evidence="3 4">
    <name type="scientific">Candidatus Rhabdochlamydia porcellionis</name>
    <dbReference type="NCBI Taxonomy" id="225148"/>
    <lineage>
        <taxon>Bacteria</taxon>
        <taxon>Pseudomonadati</taxon>
        <taxon>Chlamydiota</taxon>
        <taxon>Chlamydiia</taxon>
        <taxon>Parachlamydiales</taxon>
        <taxon>Candidatus Rhabdochlamydiaceae</taxon>
        <taxon>Candidatus Rhabdochlamydia</taxon>
    </lineage>
</organism>